<organism evidence="2 3">
    <name type="scientific">Ancylostoma ceylanicum</name>
    <dbReference type="NCBI Taxonomy" id="53326"/>
    <lineage>
        <taxon>Eukaryota</taxon>
        <taxon>Metazoa</taxon>
        <taxon>Ecdysozoa</taxon>
        <taxon>Nematoda</taxon>
        <taxon>Chromadorea</taxon>
        <taxon>Rhabditida</taxon>
        <taxon>Rhabditina</taxon>
        <taxon>Rhabditomorpha</taxon>
        <taxon>Strongyloidea</taxon>
        <taxon>Ancylostomatidae</taxon>
        <taxon>Ancylostomatinae</taxon>
        <taxon>Ancylostoma</taxon>
    </lineage>
</organism>
<comment type="caution">
    <text evidence="2">The sequence shown here is derived from an EMBL/GenBank/DDBJ whole genome shotgun (WGS) entry which is preliminary data.</text>
</comment>
<evidence type="ECO:0000313" key="2">
    <source>
        <dbReference type="EMBL" id="EYB82345.1"/>
    </source>
</evidence>
<protein>
    <submittedName>
        <fullName evidence="2">Uncharacterized protein</fullName>
    </submittedName>
</protein>
<gene>
    <name evidence="2" type="primary">Acey_s0362.g3517</name>
    <name evidence="2" type="ORF">Y032_0362g3517</name>
</gene>
<sequence>MRSFIVTNSLSLDLHVFSNDIAVIISAMMMKHGQGAARDGHLPTGLSRSSTDLGGFSTSVNIYNTPVPVGRHEKSKSKSSHGLSHFCKASCDSEKYSS</sequence>
<proteinExistence type="predicted"/>
<accession>A0A016RVC7</accession>
<dbReference type="AlphaFoldDB" id="A0A016RVC7"/>
<evidence type="ECO:0000313" key="3">
    <source>
        <dbReference type="Proteomes" id="UP000024635"/>
    </source>
</evidence>
<reference evidence="3" key="1">
    <citation type="journal article" date="2015" name="Nat. Genet.">
        <title>The genome and transcriptome of the zoonotic hookworm Ancylostoma ceylanicum identify infection-specific gene families.</title>
        <authorList>
            <person name="Schwarz E.M."/>
            <person name="Hu Y."/>
            <person name="Antoshechkin I."/>
            <person name="Miller M.M."/>
            <person name="Sternberg P.W."/>
            <person name="Aroian R.V."/>
        </authorList>
    </citation>
    <scope>NUCLEOTIDE SEQUENCE</scope>
    <source>
        <strain evidence="3">HY135</strain>
    </source>
</reference>
<name>A0A016RVC7_9BILA</name>
<evidence type="ECO:0000256" key="1">
    <source>
        <dbReference type="SAM" id="MobiDB-lite"/>
    </source>
</evidence>
<feature type="region of interest" description="Disordered" evidence="1">
    <location>
        <begin position="67"/>
        <end position="98"/>
    </location>
</feature>
<dbReference type="EMBL" id="JARK01001698">
    <property type="protein sequence ID" value="EYB82345.1"/>
    <property type="molecule type" value="Genomic_DNA"/>
</dbReference>
<keyword evidence="3" id="KW-1185">Reference proteome</keyword>
<dbReference type="Proteomes" id="UP000024635">
    <property type="component" value="Unassembled WGS sequence"/>
</dbReference>